<name>A0A3B7R373_9BACT</name>
<reference evidence="2 3" key="1">
    <citation type="submission" date="2018-09" db="EMBL/GenBank/DDBJ databases">
        <title>Hymenobacter medium sp. nov., isolated from R2A medium.</title>
        <authorList>
            <person name="Yingchao G."/>
        </authorList>
    </citation>
    <scope>NUCLEOTIDE SEQUENCE [LARGE SCALE GENOMIC DNA]</scope>
    <source>
        <strain evidence="3">sh-6</strain>
    </source>
</reference>
<evidence type="ECO:0000313" key="3">
    <source>
        <dbReference type="Proteomes" id="UP000262802"/>
    </source>
</evidence>
<sequence length="161" mass="16968">MLTNSASPMSRLLPLACFAALLTLPLAATAQQTAAGPQASAKTLVAKDAPTADGGSNTLECGKVQGQVLNTYGQPLIGATVTLAGSKRPYITDGEGRYQIAEPVYRGQQLRIEAAGYISRYYELHTCEAPVVGLELAEGTKVKRSGKRAGQIVRSGQAYRQ</sequence>
<keyword evidence="1" id="KW-0732">Signal</keyword>
<gene>
    <name evidence="2" type="ORF">D3Y59_12440</name>
</gene>
<feature type="chain" id="PRO_5017805014" description="Carboxypeptidase-like regulatory domain-containing protein" evidence="1">
    <location>
        <begin position="31"/>
        <end position="161"/>
    </location>
</feature>
<dbReference type="AlphaFoldDB" id="A0A3B7R373"/>
<dbReference type="Pfam" id="PF13620">
    <property type="entry name" value="CarboxypepD_reg"/>
    <property type="match status" value="1"/>
</dbReference>
<protein>
    <recommendedName>
        <fullName evidence="4">Carboxypeptidase-like regulatory domain-containing protein</fullName>
    </recommendedName>
</protein>
<dbReference type="SUPFAM" id="SSF49464">
    <property type="entry name" value="Carboxypeptidase regulatory domain-like"/>
    <property type="match status" value="1"/>
</dbReference>
<proteinExistence type="predicted"/>
<dbReference type="Gene3D" id="2.60.40.1120">
    <property type="entry name" value="Carboxypeptidase-like, regulatory domain"/>
    <property type="match status" value="1"/>
</dbReference>
<dbReference type="EMBL" id="CP032317">
    <property type="protein sequence ID" value="AYA37780.1"/>
    <property type="molecule type" value="Genomic_DNA"/>
</dbReference>
<dbReference type="Proteomes" id="UP000262802">
    <property type="component" value="Chromosome"/>
</dbReference>
<organism evidence="2 3">
    <name type="scientific">Hymenobacter oligotrophus</name>
    <dbReference type="NCBI Taxonomy" id="2319843"/>
    <lineage>
        <taxon>Bacteria</taxon>
        <taxon>Pseudomonadati</taxon>
        <taxon>Bacteroidota</taxon>
        <taxon>Cytophagia</taxon>
        <taxon>Cytophagales</taxon>
        <taxon>Hymenobacteraceae</taxon>
        <taxon>Hymenobacter</taxon>
    </lineage>
</organism>
<keyword evidence="3" id="KW-1185">Reference proteome</keyword>
<evidence type="ECO:0000256" key="1">
    <source>
        <dbReference type="SAM" id="SignalP"/>
    </source>
</evidence>
<evidence type="ECO:0000313" key="2">
    <source>
        <dbReference type="EMBL" id="AYA37780.1"/>
    </source>
</evidence>
<feature type="signal peptide" evidence="1">
    <location>
        <begin position="1"/>
        <end position="30"/>
    </location>
</feature>
<dbReference type="KEGG" id="hyh:D3Y59_12440"/>
<dbReference type="InterPro" id="IPR008969">
    <property type="entry name" value="CarboxyPept-like_regulatory"/>
</dbReference>
<accession>A0A3B7R373</accession>
<dbReference type="OrthoDB" id="884889at2"/>
<evidence type="ECO:0008006" key="4">
    <source>
        <dbReference type="Google" id="ProtNLM"/>
    </source>
</evidence>